<proteinExistence type="predicted"/>
<evidence type="ECO:0000313" key="1">
    <source>
        <dbReference type="EMBL" id="PHN02262.1"/>
    </source>
</evidence>
<organism evidence="1 2">
    <name type="scientific">Flavilitoribacter nigricans (strain ATCC 23147 / DSM 23189 / NBRC 102662 / NCIMB 1420 / SS-2)</name>
    <name type="common">Lewinella nigricans</name>
    <dbReference type="NCBI Taxonomy" id="1122177"/>
    <lineage>
        <taxon>Bacteria</taxon>
        <taxon>Pseudomonadati</taxon>
        <taxon>Bacteroidota</taxon>
        <taxon>Saprospiria</taxon>
        <taxon>Saprospirales</taxon>
        <taxon>Lewinellaceae</taxon>
        <taxon>Flavilitoribacter</taxon>
    </lineage>
</organism>
<reference evidence="1 2" key="1">
    <citation type="submission" date="2017-10" db="EMBL/GenBank/DDBJ databases">
        <title>The draft genome sequence of Lewinella nigricans NBRC 102662.</title>
        <authorList>
            <person name="Wang K."/>
        </authorList>
    </citation>
    <scope>NUCLEOTIDE SEQUENCE [LARGE SCALE GENOMIC DNA]</scope>
    <source>
        <strain evidence="1 2">NBRC 102662</strain>
    </source>
</reference>
<dbReference type="AlphaFoldDB" id="A0A2D0N137"/>
<dbReference type="OrthoDB" id="9785907at2"/>
<dbReference type="Gene3D" id="3.20.20.150">
    <property type="entry name" value="Divalent-metal-dependent TIM barrel enzymes"/>
    <property type="match status" value="1"/>
</dbReference>
<dbReference type="InterPro" id="IPR036237">
    <property type="entry name" value="Xyl_isomerase-like_sf"/>
</dbReference>
<keyword evidence="2" id="KW-1185">Reference proteome</keyword>
<gene>
    <name evidence="1" type="ORF">CRP01_32710</name>
</gene>
<dbReference type="Proteomes" id="UP000223913">
    <property type="component" value="Unassembled WGS sequence"/>
</dbReference>
<dbReference type="NCBIfam" id="NF035939">
    <property type="entry name" value="TIM_EboE"/>
    <property type="match status" value="1"/>
</dbReference>
<dbReference type="SUPFAM" id="SSF51658">
    <property type="entry name" value="Xylose isomerase-like"/>
    <property type="match status" value="1"/>
</dbReference>
<keyword evidence="1" id="KW-0413">Isomerase</keyword>
<name>A0A2D0N137_FLAN2</name>
<comment type="caution">
    <text evidence="1">The sequence shown here is derived from an EMBL/GenBank/DDBJ whole genome shotgun (WGS) entry which is preliminary data.</text>
</comment>
<dbReference type="GO" id="GO:0016853">
    <property type="term" value="F:isomerase activity"/>
    <property type="evidence" value="ECO:0007669"/>
    <property type="project" value="UniProtKB-KW"/>
</dbReference>
<accession>A0A2D0N137</accession>
<sequence length="401" mass="46024">MKISSSSQLTYCTNIHPGEHWSDVWESLKEYTLPLKERIAPEQDFGIGLRLSNIASQEILEGDQLPAFKKWLAANGMYVFTMNAFPYGGFHRERVKDDVHTPDWSTTDRLEYTRRCFDILAYLLPEGMEGGISTSPVSYRYWFTGDPDKLAKTWEKGCIHMAEIASHLAKIKAEKGIQLHLDIEPEPDGLMENTQELIDFFQQRLIPIGGKYLQLKLGISEAEAAAMLYEHIQACYDVCHFAVVYEAPEDTFRAWAAAGIKVGKVQISAALKATFPERPEDRGPIVEAFEQLNESTYLHQVVARLRDGSHRSYNDLPDALPQILDPETAEWRTHFHVPIFIDTYDHLSATRDAIELVLNNHKDITQHWEVETYTWEVLPEEIRFGLVDSIERELRWVLSIL</sequence>
<dbReference type="RefSeq" id="WP_099154290.1">
    <property type="nucleotide sequence ID" value="NZ_PDUD01000042.1"/>
</dbReference>
<dbReference type="EMBL" id="PDUD01000042">
    <property type="protein sequence ID" value="PHN02262.1"/>
    <property type="molecule type" value="Genomic_DNA"/>
</dbReference>
<evidence type="ECO:0000313" key="2">
    <source>
        <dbReference type="Proteomes" id="UP000223913"/>
    </source>
</evidence>
<protein>
    <submittedName>
        <fullName evidence="1">Xylose isomerase</fullName>
    </submittedName>
</protein>